<evidence type="ECO:0000256" key="1">
    <source>
        <dbReference type="ARBA" id="ARBA00004651"/>
    </source>
</evidence>
<reference evidence="10 11" key="1">
    <citation type="submission" date="2018-08" db="EMBL/GenBank/DDBJ databases">
        <title>Altererythrobacter sp.Ery1 and Ery12, the genome sequencing of novel strains in genus Alterythrobacter.</title>
        <authorList>
            <person name="Cheng H."/>
            <person name="Wu Y.-H."/>
            <person name="Fang C."/>
            <person name="Xu X.-W."/>
        </authorList>
    </citation>
    <scope>NUCLEOTIDE SEQUENCE [LARGE SCALE GENOMIC DNA]</scope>
    <source>
        <strain evidence="10 11">Ery1</strain>
    </source>
</reference>
<keyword evidence="5 8" id="KW-0812">Transmembrane</keyword>
<evidence type="ECO:0000259" key="9">
    <source>
        <dbReference type="PROSITE" id="PS51012"/>
    </source>
</evidence>
<sequence length="368" mass="39863">MRRLSAMIVKEMWALLRDPKSRIVLVVPPLLQLFIFSYATTLDVKNVDVAVLDRSGGVHAAEFMARVAGSPNFRDIRRLSSTDELEQAIDGQEVIAALVFDSDFDARVTRGEPATVGVVLDGRRSNAAQIVSGYLSAIAGSYGAELLPRRAAEAATAGSVVTNWYNPSLDYIWFTLPSLVAIIVAVAGIAITSQSVARERELGTFDQLMVSPLRVHEILIGKMVPPFLVGMFNGSLYLVIAPLVFGVPFTGSYLLFFLALSVYLLALIGVGMLVSAASATQQQAFLGSFLATVPLILLSGYAAPIDNMPGWLQIVTYADPARYFLILVQGLFLKAMPAAQVFEQLWPLVVIACATLAASAWLFRARME</sequence>
<dbReference type="InterPro" id="IPR013525">
    <property type="entry name" value="ABC2_TM"/>
</dbReference>
<evidence type="ECO:0000256" key="6">
    <source>
        <dbReference type="ARBA" id="ARBA00022989"/>
    </source>
</evidence>
<comment type="similarity">
    <text evidence="2">Belongs to the ABC-2 integral membrane protein family.</text>
</comment>
<evidence type="ECO:0000256" key="8">
    <source>
        <dbReference type="SAM" id="Phobius"/>
    </source>
</evidence>
<gene>
    <name evidence="10" type="ORF">D2V04_14685</name>
</gene>
<feature type="transmembrane region" description="Helical" evidence="8">
    <location>
        <begin position="171"/>
        <end position="191"/>
    </location>
</feature>
<keyword evidence="3" id="KW-0813">Transport</keyword>
<evidence type="ECO:0000256" key="7">
    <source>
        <dbReference type="ARBA" id="ARBA00023136"/>
    </source>
</evidence>
<evidence type="ECO:0000256" key="3">
    <source>
        <dbReference type="ARBA" id="ARBA00022448"/>
    </source>
</evidence>
<feature type="transmembrane region" description="Helical" evidence="8">
    <location>
        <begin position="253"/>
        <end position="277"/>
    </location>
</feature>
<keyword evidence="11" id="KW-1185">Reference proteome</keyword>
<evidence type="ECO:0000313" key="11">
    <source>
        <dbReference type="Proteomes" id="UP000285092"/>
    </source>
</evidence>
<dbReference type="PANTHER" id="PTHR30294:SF44">
    <property type="entry name" value="MULTIDRUG ABC TRANSPORTER PERMEASE YBHR-RELATED"/>
    <property type="match status" value="1"/>
</dbReference>
<dbReference type="InterPro" id="IPR051449">
    <property type="entry name" value="ABC-2_transporter_component"/>
</dbReference>
<keyword evidence="7 8" id="KW-0472">Membrane</keyword>
<organism evidence="10 11">
    <name type="scientific">Pelagerythrobacter aerophilus</name>
    <dbReference type="NCBI Taxonomy" id="2306995"/>
    <lineage>
        <taxon>Bacteria</taxon>
        <taxon>Pseudomonadati</taxon>
        <taxon>Pseudomonadota</taxon>
        <taxon>Alphaproteobacteria</taxon>
        <taxon>Sphingomonadales</taxon>
        <taxon>Erythrobacteraceae</taxon>
        <taxon>Pelagerythrobacter</taxon>
    </lineage>
</organism>
<feature type="transmembrane region" description="Helical" evidence="8">
    <location>
        <begin position="345"/>
        <end position="363"/>
    </location>
</feature>
<evidence type="ECO:0000313" key="10">
    <source>
        <dbReference type="EMBL" id="RIV75543.1"/>
    </source>
</evidence>
<dbReference type="InterPro" id="IPR047817">
    <property type="entry name" value="ABC2_TM_bact-type"/>
</dbReference>
<keyword evidence="6 8" id="KW-1133">Transmembrane helix</keyword>
<evidence type="ECO:0000256" key="5">
    <source>
        <dbReference type="ARBA" id="ARBA00022692"/>
    </source>
</evidence>
<name>A0A418NDC3_9SPHN</name>
<accession>A0A418NDC3</accession>
<dbReference type="PANTHER" id="PTHR30294">
    <property type="entry name" value="MEMBRANE COMPONENT OF ABC TRANSPORTER YHHJ-RELATED"/>
    <property type="match status" value="1"/>
</dbReference>
<evidence type="ECO:0000256" key="2">
    <source>
        <dbReference type="ARBA" id="ARBA00007783"/>
    </source>
</evidence>
<comment type="subcellular location">
    <subcellularLocation>
        <location evidence="1">Cell membrane</location>
        <topology evidence="1">Multi-pass membrane protein</topology>
    </subcellularLocation>
</comment>
<dbReference type="AlphaFoldDB" id="A0A418NDC3"/>
<dbReference type="GO" id="GO:0140359">
    <property type="term" value="F:ABC-type transporter activity"/>
    <property type="evidence" value="ECO:0007669"/>
    <property type="project" value="InterPro"/>
</dbReference>
<dbReference type="Proteomes" id="UP000285092">
    <property type="component" value="Unassembled WGS sequence"/>
</dbReference>
<dbReference type="RefSeq" id="WP_119514469.1">
    <property type="nucleotide sequence ID" value="NZ_QXFK01000019.1"/>
</dbReference>
<dbReference type="OrthoDB" id="9784671at2"/>
<proteinExistence type="inferred from homology"/>
<dbReference type="PROSITE" id="PS51012">
    <property type="entry name" value="ABC_TM2"/>
    <property type="match status" value="1"/>
</dbReference>
<feature type="transmembrane region" description="Helical" evidence="8">
    <location>
        <begin position="21"/>
        <end position="39"/>
    </location>
</feature>
<evidence type="ECO:0000256" key="4">
    <source>
        <dbReference type="ARBA" id="ARBA00022475"/>
    </source>
</evidence>
<keyword evidence="4" id="KW-1003">Cell membrane</keyword>
<feature type="transmembrane region" description="Helical" evidence="8">
    <location>
        <begin position="284"/>
        <end position="302"/>
    </location>
</feature>
<dbReference type="GO" id="GO:0005886">
    <property type="term" value="C:plasma membrane"/>
    <property type="evidence" value="ECO:0007669"/>
    <property type="project" value="UniProtKB-SubCell"/>
</dbReference>
<comment type="caution">
    <text evidence="10">The sequence shown here is derived from an EMBL/GenBank/DDBJ whole genome shotgun (WGS) entry which is preliminary data.</text>
</comment>
<feature type="transmembrane region" description="Helical" evidence="8">
    <location>
        <begin position="227"/>
        <end position="247"/>
    </location>
</feature>
<dbReference type="Pfam" id="PF12698">
    <property type="entry name" value="ABC2_membrane_3"/>
    <property type="match status" value="1"/>
</dbReference>
<dbReference type="EMBL" id="QXFK01000019">
    <property type="protein sequence ID" value="RIV75543.1"/>
    <property type="molecule type" value="Genomic_DNA"/>
</dbReference>
<feature type="domain" description="ABC transmembrane type-2" evidence="9">
    <location>
        <begin position="128"/>
        <end position="366"/>
    </location>
</feature>
<protein>
    <submittedName>
        <fullName evidence="10">ABC transporter permease</fullName>
    </submittedName>
</protein>
<dbReference type="Gene3D" id="3.40.1710.10">
    <property type="entry name" value="abc type-2 transporter like domain"/>
    <property type="match status" value="1"/>
</dbReference>